<gene>
    <name evidence="1" type="ORF">FA95DRAFT_775932</name>
</gene>
<comment type="caution">
    <text evidence="1">The sequence shown here is derived from an EMBL/GenBank/DDBJ whole genome shotgun (WGS) entry which is preliminary data.</text>
</comment>
<dbReference type="Proteomes" id="UP000814033">
    <property type="component" value="Unassembled WGS sequence"/>
</dbReference>
<sequence>MARAVPTNRYAIILAIFIAFGGFLFGYDIGVISGCLIMPDFIRRFGEIDSNGEYFLSSSRQSIITSLLSAGTFVGALAQALTADRYGRRGSIVIWSAIFTVGVVIQTATTFSIVQITFGRFVAGLGVGALSAIVPLYNGETAPKAIRGMMLVMYQLQIIMGIFLSYIIDLATHSSKSSASWRIPVGLQMLWGLILMSGIFFLPESPRHLLYTDREATARQVIADLNSVPLDDELVEETVAELKFAIAAENEGGKATWLECFSSRNMLWKRTINGMMLQFIQQLNGQNFYYYYGDTFFKSAGTQLSPYVIQTILGAVSVVGTVPALYLIETWGRRRSLLTGSILEAICSLIAGLVGHFTLAKTGTPVDQLTKRNKQGGDTLIAFAVLHVFSFSMFWGPTPWVYLGESFPLRVRPKSIALGSATNWLWNFLLSFFAPRIAADIGPLILLIFFGMLVFGFFYVWLFIPETKGLSLEEVDELYRERVRPWRSSGWKPHLYDEKPVGVTEDIRSEKHSTEKA</sequence>
<organism evidence="1 2">
    <name type="scientific">Auriscalpium vulgare</name>
    <dbReference type="NCBI Taxonomy" id="40419"/>
    <lineage>
        <taxon>Eukaryota</taxon>
        <taxon>Fungi</taxon>
        <taxon>Dikarya</taxon>
        <taxon>Basidiomycota</taxon>
        <taxon>Agaricomycotina</taxon>
        <taxon>Agaricomycetes</taxon>
        <taxon>Russulales</taxon>
        <taxon>Auriscalpiaceae</taxon>
        <taxon>Auriscalpium</taxon>
    </lineage>
</organism>
<keyword evidence="1" id="KW-0813">Transport</keyword>
<evidence type="ECO:0000313" key="2">
    <source>
        <dbReference type="Proteomes" id="UP000814033"/>
    </source>
</evidence>
<proteinExistence type="predicted"/>
<evidence type="ECO:0000313" key="1">
    <source>
        <dbReference type="EMBL" id="KAI0049845.1"/>
    </source>
</evidence>
<protein>
    <submittedName>
        <fullName evidence="1">Sugar transporter</fullName>
    </submittedName>
</protein>
<reference evidence="1" key="1">
    <citation type="submission" date="2021-02" db="EMBL/GenBank/DDBJ databases">
        <authorList>
            <consortium name="DOE Joint Genome Institute"/>
            <person name="Ahrendt S."/>
            <person name="Looney B.P."/>
            <person name="Miyauchi S."/>
            <person name="Morin E."/>
            <person name="Drula E."/>
            <person name="Courty P.E."/>
            <person name="Chicoki N."/>
            <person name="Fauchery L."/>
            <person name="Kohler A."/>
            <person name="Kuo A."/>
            <person name="Labutti K."/>
            <person name="Pangilinan J."/>
            <person name="Lipzen A."/>
            <person name="Riley R."/>
            <person name="Andreopoulos W."/>
            <person name="He G."/>
            <person name="Johnson J."/>
            <person name="Barry K.W."/>
            <person name="Grigoriev I.V."/>
            <person name="Nagy L."/>
            <person name="Hibbett D."/>
            <person name="Henrissat B."/>
            <person name="Matheny P.B."/>
            <person name="Labbe J."/>
            <person name="Martin F."/>
        </authorList>
    </citation>
    <scope>NUCLEOTIDE SEQUENCE</scope>
    <source>
        <strain evidence="1">FP105234-sp</strain>
    </source>
</reference>
<keyword evidence="2" id="KW-1185">Reference proteome</keyword>
<keyword evidence="1" id="KW-0762">Sugar transport</keyword>
<reference evidence="1" key="2">
    <citation type="journal article" date="2022" name="New Phytol.">
        <title>Evolutionary transition to the ectomycorrhizal habit in the genomes of a hyperdiverse lineage of mushroom-forming fungi.</title>
        <authorList>
            <person name="Looney B."/>
            <person name="Miyauchi S."/>
            <person name="Morin E."/>
            <person name="Drula E."/>
            <person name="Courty P.E."/>
            <person name="Kohler A."/>
            <person name="Kuo A."/>
            <person name="LaButti K."/>
            <person name="Pangilinan J."/>
            <person name="Lipzen A."/>
            <person name="Riley R."/>
            <person name="Andreopoulos W."/>
            <person name="He G."/>
            <person name="Johnson J."/>
            <person name="Nolan M."/>
            <person name="Tritt A."/>
            <person name="Barry K.W."/>
            <person name="Grigoriev I.V."/>
            <person name="Nagy L.G."/>
            <person name="Hibbett D."/>
            <person name="Henrissat B."/>
            <person name="Matheny P.B."/>
            <person name="Labbe J."/>
            <person name="Martin F.M."/>
        </authorList>
    </citation>
    <scope>NUCLEOTIDE SEQUENCE</scope>
    <source>
        <strain evidence="1">FP105234-sp</strain>
    </source>
</reference>
<accession>A0ACB8S1X0</accession>
<dbReference type="EMBL" id="MU275868">
    <property type="protein sequence ID" value="KAI0049845.1"/>
    <property type="molecule type" value="Genomic_DNA"/>
</dbReference>
<name>A0ACB8S1X0_9AGAM</name>